<keyword evidence="6 7" id="KW-0472">Membrane</keyword>
<keyword evidence="3" id="KW-1003">Cell membrane</keyword>
<organism evidence="9 10">
    <name type="scientific">Chlamydia suis</name>
    <dbReference type="NCBI Taxonomy" id="83559"/>
    <lineage>
        <taxon>Bacteria</taxon>
        <taxon>Pseudomonadati</taxon>
        <taxon>Chlamydiota</taxon>
        <taxon>Chlamydiia</taxon>
        <taxon>Chlamydiales</taxon>
        <taxon>Chlamydiaceae</taxon>
        <taxon>Chlamydia/Chlamydophila group</taxon>
        <taxon>Chlamydia</taxon>
    </lineage>
</organism>
<feature type="transmembrane region" description="Helical" evidence="7">
    <location>
        <begin position="410"/>
        <end position="435"/>
    </location>
</feature>
<dbReference type="PANTHER" id="PTHR30489:SF0">
    <property type="entry name" value="LIPOPROTEIN-RELEASING SYSTEM TRANSMEMBRANE PROTEIN LOLE"/>
    <property type="match status" value="1"/>
</dbReference>
<keyword evidence="9" id="KW-0449">Lipoprotein</keyword>
<keyword evidence="5 7" id="KW-1133">Transmembrane helix</keyword>
<feature type="transmembrane region" description="Helical" evidence="7">
    <location>
        <begin position="472"/>
        <end position="491"/>
    </location>
</feature>
<evidence type="ECO:0000313" key="9">
    <source>
        <dbReference type="EMBL" id="QHP83331.1"/>
    </source>
</evidence>
<evidence type="ECO:0000256" key="5">
    <source>
        <dbReference type="ARBA" id="ARBA00022989"/>
    </source>
</evidence>
<dbReference type="Pfam" id="PF02687">
    <property type="entry name" value="FtsX"/>
    <property type="match status" value="1"/>
</dbReference>
<dbReference type="Proteomes" id="UP000512184">
    <property type="component" value="Chromosome"/>
</dbReference>
<keyword evidence="10" id="KW-1185">Reference proteome</keyword>
<comment type="subcellular location">
    <subcellularLocation>
        <location evidence="1">Cell membrane</location>
        <topology evidence="1">Multi-pass membrane protein</topology>
    </subcellularLocation>
</comment>
<evidence type="ECO:0000259" key="8">
    <source>
        <dbReference type="Pfam" id="PF02687"/>
    </source>
</evidence>
<evidence type="ECO:0000313" key="10">
    <source>
        <dbReference type="Proteomes" id="UP000512184"/>
    </source>
</evidence>
<protein>
    <submittedName>
        <fullName evidence="9">Lipoprotein releasing system transmembrane protein LolC/LolE</fullName>
    </submittedName>
</protein>
<evidence type="ECO:0000256" key="2">
    <source>
        <dbReference type="ARBA" id="ARBA00005236"/>
    </source>
</evidence>
<feature type="transmembrane region" description="Helical" evidence="7">
    <location>
        <begin position="363"/>
        <end position="389"/>
    </location>
</feature>
<accession>A0ABX6IQX5</accession>
<evidence type="ECO:0000256" key="7">
    <source>
        <dbReference type="SAM" id="Phobius"/>
    </source>
</evidence>
<feature type="transmembrane region" description="Helical" evidence="7">
    <location>
        <begin position="21"/>
        <end position="45"/>
    </location>
</feature>
<dbReference type="InterPro" id="IPR051447">
    <property type="entry name" value="Lipoprotein-release_system"/>
</dbReference>
<sequence>MGVMKLELLLAFKYLIPRRKRFSSSVVSVFSVGIIALVIWLSVVFMSVIHGLQQRWVGDLAKLHASIRIEPSDKYYESYYYQIDSHAEASQYVYKTIGEKLLAEQTDPYDPDIDFLLPETFPDPEFSASGKILDPVRVANEKMLEFLSFRKGSFIEFEEGMGYVHMDRSLHPNKGEPRSLSQYLAYSSEAFYQQRVLPFEETDYSTEVLNRFNASPEGWRADFLSLQEKFRGKTVILPVYYRDQGYRVGDTASLSIFSVKKEGAVCYPLRIIGFYNPGVSPFGGKTIFIDKDLAASIRSESEGLGMHNGWQVFLSDVKEIPTVKRAIQDVLKEAEVSSYWEVTSLYDYEFFKPILEQIQSDQVLFSIVSFIVLIVACSNIVTMSILLVNNKKKEIGILKAMGVSSSRLRFVFGLCGACSGLVGAFLGSILAVLTLKNLKILTHWLSVLQGREAFNPSFFGEQLPQDFHLPTVMWLSLGTLILAAISGALPAQHVARMQVSDILKAE</sequence>
<comment type="similarity">
    <text evidence="2">Belongs to the ABC-4 integral membrane protein family. LolC/E subfamily.</text>
</comment>
<evidence type="ECO:0000256" key="3">
    <source>
        <dbReference type="ARBA" id="ARBA00022475"/>
    </source>
</evidence>
<reference evidence="9" key="1">
    <citation type="submission" date="2019-01" db="EMBL/GenBank/DDBJ databases">
        <title>Whole genome sequencing and annotation enables comparative genome analysis that reveals unique features of the Chlamydia suis R19 Genome.</title>
        <authorList>
            <person name="Dimond Z.E."/>
        </authorList>
    </citation>
    <scope>NUCLEOTIDE SEQUENCE [LARGE SCALE GENOMIC DNA]</scope>
    <source>
        <strain evidence="9">R19</strain>
    </source>
</reference>
<evidence type="ECO:0000256" key="4">
    <source>
        <dbReference type="ARBA" id="ARBA00022692"/>
    </source>
</evidence>
<keyword evidence="4 7" id="KW-0812">Transmembrane</keyword>
<dbReference type="PANTHER" id="PTHR30489">
    <property type="entry name" value="LIPOPROTEIN-RELEASING SYSTEM TRANSMEMBRANE PROTEIN LOLE"/>
    <property type="match status" value="1"/>
</dbReference>
<name>A0ABX6IQX5_9CHLA</name>
<proteinExistence type="inferred from homology"/>
<evidence type="ECO:0000256" key="6">
    <source>
        <dbReference type="ARBA" id="ARBA00023136"/>
    </source>
</evidence>
<feature type="domain" description="ABC3 transporter permease C-terminal" evidence="8">
    <location>
        <begin position="367"/>
        <end position="498"/>
    </location>
</feature>
<dbReference type="EMBL" id="CP035278">
    <property type="protein sequence ID" value="QHP83331.1"/>
    <property type="molecule type" value="Genomic_DNA"/>
</dbReference>
<evidence type="ECO:0000256" key="1">
    <source>
        <dbReference type="ARBA" id="ARBA00004651"/>
    </source>
</evidence>
<dbReference type="InterPro" id="IPR003838">
    <property type="entry name" value="ABC3_permease_C"/>
</dbReference>
<gene>
    <name evidence="9" type="primary">LolC/LolE</name>
    <name evidence="9" type="ORF">Chls_456</name>
</gene>